<dbReference type="Gene3D" id="3.90.1570.10">
    <property type="entry name" value="tt1808, chain A"/>
    <property type="match status" value="1"/>
</dbReference>
<dbReference type="InterPro" id="IPR008538">
    <property type="entry name" value="Uma2"/>
</dbReference>
<dbReference type="PANTHER" id="PTHR33352">
    <property type="entry name" value="SLR1095 PROTEIN"/>
    <property type="match status" value="1"/>
</dbReference>
<dbReference type="Proteomes" id="UP000010475">
    <property type="component" value="Chromosome"/>
</dbReference>
<protein>
    <recommendedName>
        <fullName evidence="1">Putative restriction endonuclease domain-containing protein</fullName>
    </recommendedName>
</protein>
<dbReference type="PANTHER" id="PTHR33352:SF3">
    <property type="entry name" value="SLR1612 PROTEIN"/>
    <property type="match status" value="1"/>
</dbReference>
<dbReference type="PATRIC" id="fig|56107.3.peg.1267"/>
<accession>K9WUG0</accession>
<feature type="domain" description="Putative restriction endonuclease" evidence="1">
    <location>
        <begin position="62"/>
        <end position="230"/>
    </location>
</feature>
<dbReference type="CDD" id="cd06260">
    <property type="entry name" value="DUF820-like"/>
    <property type="match status" value="1"/>
</dbReference>
<dbReference type="STRING" id="56107.Cylst_1118"/>
<dbReference type="HOGENOM" id="CLU_075279_1_0_3"/>
<dbReference type="InterPro" id="IPR012296">
    <property type="entry name" value="Nuclease_put_TT1808"/>
</dbReference>
<name>K9WUG0_9NOST</name>
<reference evidence="2 3" key="1">
    <citation type="submission" date="2012-06" db="EMBL/GenBank/DDBJ databases">
        <title>Finished chromosome of genome of Cylindrospermum stagnale PCC 7417.</title>
        <authorList>
            <consortium name="US DOE Joint Genome Institute"/>
            <person name="Gugger M."/>
            <person name="Coursin T."/>
            <person name="Rippka R."/>
            <person name="Tandeau De Marsac N."/>
            <person name="Huntemann M."/>
            <person name="Wei C.-L."/>
            <person name="Han J."/>
            <person name="Detter J.C."/>
            <person name="Han C."/>
            <person name="Tapia R."/>
            <person name="Chen A."/>
            <person name="Kyrpides N."/>
            <person name="Mavromatis K."/>
            <person name="Markowitz V."/>
            <person name="Szeto E."/>
            <person name="Ivanova N."/>
            <person name="Pagani I."/>
            <person name="Pati A."/>
            <person name="Goodwin L."/>
            <person name="Nordberg H.P."/>
            <person name="Cantor M.N."/>
            <person name="Hua S.X."/>
            <person name="Woyke T."/>
            <person name="Kerfeld C.A."/>
        </authorList>
    </citation>
    <scope>NUCLEOTIDE SEQUENCE [LARGE SCALE GENOMIC DNA]</scope>
    <source>
        <strain evidence="2 3">PCC 7417</strain>
    </source>
</reference>
<evidence type="ECO:0000313" key="2">
    <source>
        <dbReference type="EMBL" id="AFZ23426.1"/>
    </source>
</evidence>
<gene>
    <name evidence="2" type="ORF">Cylst_1118</name>
</gene>
<evidence type="ECO:0000259" key="1">
    <source>
        <dbReference type="Pfam" id="PF05685"/>
    </source>
</evidence>
<dbReference type="InterPro" id="IPR011335">
    <property type="entry name" value="Restrct_endonuc-II-like"/>
</dbReference>
<dbReference type="Pfam" id="PF05685">
    <property type="entry name" value="Uma2"/>
    <property type="match status" value="1"/>
</dbReference>
<dbReference type="KEGG" id="csg:Cylst_1118"/>
<dbReference type="SUPFAM" id="SSF52980">
    <property type="entry name" value="Restriction endonuclease-like"/>
    <property type="match status" value="1"/>
</dbReference>
<dbReference type="eggNOG" id="COG4636">
    <property type="taxonomic scope" value="Bacteria"/>
</dbReference>
<sequence length="286" mass="33471">MFIPHRPTTLIKLRLMKARWAIRHSRVFISSPPYRLGERLLLFKLKIYPHQLAAMTVTQNIEPGLDVIFPPGNIESYEPPLESSLHLQQLLLLIKCLDWWWHDINKFNNYFAAGNMSVYYSPRQIKTKDFRGPDFFLVLDTENKPRNSWVVWEEGGKYPNLIIELLSPSTAATDKGLKKQIYQDIFRTPEYFWFDPQSLEFAGFILLGGTYQPIEPNPQGLLWSQQLNLHLGVHEGKLRYFTPEAQLMLTPEEYGVQEKERAEQEKERAERLAAKLRELNIDPESL</sequence>
<dbReference type="EMBL" id="CP003642">
    <property type="protein sequence ID" value="AFZ23426.1"/>
    <property type="molecule type" value="Genomic_DNA"/>
</dbReference>
<proteinExistence type="predicted"/>
<keyword evidence="3" id="KW-1185">Reference proteome</keyword>
<dbReference type="AlphaFoldDB" id="K9WUG0"/>
<evidence type="ECO:0000313" key="3">
    <source>
        <dbReference type="Proteomes" id="UP000010475"/>
    </source>
</evidence>
<organism evidence="2 3">
    <name type="scientific">Cylindrospermum stagnale PCC 7417</name>
    <dbReference type="NCBI Taxonomy" id="56107"/>
    <lineage>
        <taxon>Bacteria</taxon>
        <taxon>Bacillati</taxon>
        <taxon>Cyanobacteriota</taxon>
        <taxon>Cyanophyceae</taxon>
        <taxon>Nostocales</taxon>
        <taxon>Nostocaceae</taxon>
        <taxon>Cylindrospermum</taxon>
    </lineage>
</organism>